<dbReference type="GO" id="GO:0005506">
    <property type="term" value="F:iron ion binding"/>
    <property type="evidence" value="ECO:0007669"/>
    <property type="project" value="InterPro"/>
</dbReference>
<accession>A0A2N1NJX4</accession>
<dbReference type="EMBL" id="LLXL01000319">
    <property type="protein sequence ID" value="PKK74206.1"/>
    <property type="molecule type" value="Genomic_DNA"/>
</dbReference>
<comment type="similarity">
    <text evidence="2">Belongs to the cytochrome P450 family.</text>
</comment>
<name>A0A2N1NJX4_9GLOM</name>
<evidence type="ECO:0000256" key="4">
    <source>
        <dbReference type="ARBA" id="ARBA00023004"/>
    </source>
</evidence>
<dbReference type="PANTHER" id="PTHR24305">
    <property type="entry name" value="CYTOCHROME P450"/>
    <property type="match status" value="1"/>
</dbReference>
<dbReference type="SUPFAM" id="SSF48264">
    <property type="entry name" value="Cytochrome P450"/>
    <property type="match status" value="2"/>
</dbReference>
<dbReference type="GO" id="GO:0016705">
    <property type="term" value="F:oxidoreductase activity, acting on paired donors, with incorporation or reduction of molecular oxygen"/>
    <property type="evidence" value="ECO:0007669"/>
    <property type="project" value="InterPro"/>
</dbReference>
<feature type="transmembrane region" description="Helical" evidence="5">
    <location>
        <begin position="9"/>
        <end position="28"/>
    </location>
</feature>
<evidence type="ECO:0000256" key="5">
    <source>
        <dbReference type="SAM" id="Phobius"/>
    </source>
</evidence>
<dbReference type="InterPro" id="IPR036396">
    <property type="entry name" value="Cyt_P450_sf"/>
</dbReference>
<comment type="caution">
    <text evidence="6">The sequence shown here is derived from an EMBL/GenBank/DDBJ whole genome shotgun (WGS) entry which is preliminary data.</text>
</comment>
<dbReference type="CDD" id="cd00302">
    <property type="entry name" value="cytochrome_P450"/>
    <property type="match status" value="1"/>
</dbReference>
<dbReference type="VEuPathDB" id="FungiDB:RhiirA1_501326"/>
<dbReference type="PRINTS" id="PR00463">
    <property type="entry name" value="EP450I"/>
</dbReference>
<evidence type="ECO:0000256" key="1">
    <source>
        <dbReference type="ARBA" id="ARBA00001971"/>
    </source>
</evidence>
<dbReference type="AlphaFoldDB" id="A0A2N1NJX4"/>
<evidence type="ECO:0000313" key="6">
    <source>
        <dbReference type="EMBL" id="PKK74206.1"/>
    </source>
</evidence>
<dbReference type="InterPro" id="IPR002401">
    <property type="entry name" value="Cyt_P450_E_grp-I"/>
</dbReference>
<dbReference type="InterPro" id="IPR017972">
    <property type="entry name" value="Cyt_P450_CS"/>
</dbReference>
<keyword evidence="5" id="KW-0472">Membrane</keyword>
<dbReference type="PROSITE" id="PS00086">
    <property type="entry name" value="CYTOCHROME_P450"/>
    <property type="match status" value="2"/>
</dbReference>
<gene>
    <name evidence="6" type="ORF">RhiirC2_709069</name>
</gene>
<evidence type="ECO:0000256" key="3">
    <source>
        <dbReference type="ARBA" id="ARBA00022723"/>
    </source>
</evidence>
<reference evidence="6 7" key="1">
    <citation type="submission" date="2016-04" db="EMBL/GenBank/DDBJ databases">
        <title>Genome analyses suggest a sexual origin of heterokaryosis in a supposedly ancient asexual fungus.</title>
        <authorList>
            <person name="Ropars J."/>
            <person name="Sedzielewska K."/>
            <person name="Noel J."/>
            <person name="Charron P."/>
            <person name="Farinelli L."/>
            <person name="Marton T."/>
            <person name="Kruger M."/>
            <person name="Pelin A."/>
            <person name="Brachmann A."/>
            <person name="Corradi N."/>
        </authorList>
    </citation>
    <scope>NUCLEOTIDE SEQUENCE [LARGE SCALE GENOMIC DNA]</scope>
    <source>
        <strain evidence="6 7">C2</strain>
    </source>
</reference>
<dbReference type="InterPro" id="IPR050121">
    <property type="entry name" value="Cytochrome_P450_monoxygenase"/>
</dbReference>
<proteinExistence type="inferred from homology"/>
<dbReference type="VEuPathDB" id="FungiDB:FUN_001141"/>
<protein>
    <submittedName>
        <fullName evidence="6">Cytochrome P450</fullName>
    </submittedName>
</protein>
<comment type="cofactor">
    <cofactor evidence="1">
        <name>heme</name>
        <dbReference type="ChEBI" id="CHEBI:30413"/>
    </cofactor>
</comment>
<reference evidence="6 7" key="2">
    <citation type="submission" date="2017-10" db="EMBL/GenBank/DDBJ databases">
        <title>Extensive intraspecific genome diversity in a model arbuscular mycorrhizal fungus.</title>
        <authorList>
            <person name="Chen E.C.H."/>
            <person name="Morin E."/>
            <person name="Baudet D."/>
            <person name="Noel J."/>
            <person name="Ndikumana S."/>
            <person name="Charron P."/>
            <person name="St-Onge C."/>
            <person name="Giorgi J."/>
            <person name="Grigoriev I.V."/>
            <person name="Roux C."/>
            <person name="Martin F.M."/>
            <person name="Corradi N."/>
        </authorList>
    </citation>
    <scope>NUCLEOTIDE SEQUENCE [LARGE SCALE GENOMIC DNA]</scope>
    <source>
        <strain evidence="6 7">C2</strain>
    </source>
</reference>
<dbReference type="VEuPathDB" id="FungiDB:RhiirFUN_026856"/>
<keyword evidence="4" id="KW-0408">Iron</keyword>
<evidence type="ECO:0000256" key="2">
    <source>
        <dbReference type="ARBA" id="ARBA00010617"/>
    </source>
</evidence>
<dbReference type="Pfam" id="PF00067">
    <property type="entry name" value="p450"/>
    <property type="match status" value="2"/>
</dbReference>
<dbReference type="PANTHER" id="PTHR24305:SF166">
    <property type="entry name" value="CYTOCHROME P450 12A4, MITOCHONDRIAL-RELATED"/>
    <property type="match status" value="1"/>
</dbReference>
<dbReference type="Gene3D" id="1.10.630.10">
    <property type="entry name" value="Cytochrome P450"/>
    <property type="match status" value="2"/>
</dbReference>
<dbReference type="Proteomes" id="UP000233469">
    <property type="component" value="Unassembled WGS sequence"/>
</dbReference>
<keyword evidence="5" id="KW-1133">Transmembrane helix</keyword>
<dbReference type="GO" id="GO:0020037">
    <property type="term" value="F:heme binding"/>
    <property type="evidence" value="ECO:0007669"/>
    <property type="project" value="InterPro"/>
</dbReference>
<dbReference type="InterPro" id="IPR001128">
    <property type="entry name" value="Cyt_P450"/>
</dbReference>
<keyword evidence="5" id="KW-0812">Transmembrane</keyword>
<sequence length="1077" mass="126143">MISKLFENIDYLSLIGVALIIYVTYYYYKYFNRINPLPGPLPFPLFGNLPQLYICHGGNLKKFFESNHKKYGDLFEFNFDLRTIALNRVEHIEKLLLASSKNPYIKTISSNNTEGFHELGIMGKGLFINQDYKSWRYNRHFFTQAILSPKFSNEAVHLANKLFNELESCWNKLYLKEGVIKENRKKMDISPWFNQFTNDMIITLLTGERSYTMAGYFNELSDDEKAERPSALVDETVKFVHAIRKHFMGILMFQFVSPFLRHYFPYFKNKSDDFIRNMKFMNQRMDAIIKRRRQEIENTPLDKPLQNDMLTSIITANTPRDINYNKIGDKKVMRPMTDPELRGIIFDGIVAGTDSTANTISFIIYYLAHYPDVKKKMLNEIDRIFQDDKTRPITENDAHNLKYCEAIVKEVSRIFSVVNSLPRCLENPDEIGGYQWQAETIIRINIDAIHHNEEYWEEPDKFNPDRWMVEGFEPKKNSFIMFGGGLRVCPGRKLAMIKLVGLMGTYRDKLVPISIIETDDPNLVLKRNSAASRPEKSRNYKILPDLENPVVALITYVTYYYYKYFNRINPLPGPFPFPLFGNLPQLYIWHGGHFKKFLESNHKKYGDLFEFNLNTRTITLGRVDHIEKLLLASSKNPYIKTISDNDTKGFHELEMMGKGLFFNQDYKSWRYNRHFFTQAILSPKFSNEAVHLANKLFNELESYWDKLYLKEGVTKENRKKINISPWFNQFTNDMVIALLTGERSYTMAGCFNELSDNEKAERPSALVDETVKFVHALRKHLIGIIMFQIVSPFLRHYFPYFKNKSDDYIQNMKFVNQRMDAIIKRRRQEIENTPLDKPLQNDMLTSIITANTPRDINYTNKIDNKEVMRPMTDPEIRGIISDGIIAGTDSTANTISFIVYYLAHYPDVKKKMLNEIDRIFQDDKTRPITENDIHNLKYCEAIIKEVSRIFSIVNSLPRCLETPNEIGGYQWPTETMIRINIDAIHHNEEYWEEPNKFNPDRWMVEGFEPKKNSFIMFGGGLRVCPGRKLAMIELVCLMALLFRKYEIDLIDKEAPLKTESGVITVCAELFVEIKLRN</sequence>
<dbReference type="GO" id="GO:0004497">
    <property type="term" value="F:monooxygenase activity"/>
    <property type="evidence" value="ECO:0007669"/>
    <property type="project" value="InterPro"/>
</dbReference>
<dbReference type="PRINTS" id="PR00385">
    <property type="entry name" value="P450"/>
</dbReference>
<evidence type="ECO:0000313" key="7">
    <source>
        <dbReference type="Proteomes" id="UP000233469"/>
    </source>
</evidence>
<keyword evidence="3" id="KW-0479">Metal-binding</keyword>
<organism evidence="6 7">
    <name type="scientific">Rhizophagus irregularis</name>
    <dbReference type="NCBI Taxonomy" id="588596"/>
    <lineage>
        <taxon>Eukaryota</taxon>
        <taxon>Fungi</taxon>
        <taxon>Fungi incertae sedis</taxon>
        <taxon>Mucoromycota</taxon>
        <taxon>Glomeromycotina</taxon>
        <taxon>Glomeromycetes</taxon>
        <taxon>Glomerales</taxon>
        <taxon>Glomeraceae</taxon>
        <taxon>Rhizophagus</taxon>
    </lineage>
</organism>